<protein>
    <submittedName>
        <fullName evidence="5">GntR family transcriptional regulator</fullName>
    </submittedName>
</protein>
<dbReference type="Pfam" id="PF00392">
    <property type="entry name" value="GntR"/>
    <property type="match status" value="1"/>
</dbReference>
<evidence type="ECO:0000256" key="3">
    <source>
        <dbReference type="ARBA" id="ARBA00023163"/>
    </source>
</evidence>
<dbReference type="GO" id="GO:0003700">
    <property type="term" value="F:DNA-binding transcription factor activity"/>
    <property type="evidence" value="ECO:0007669"/>
    <property type="project" value="InterPro"/>
</dbReference>
<proteinExistence type="predicted"/>
<dbReference type="Proteomes" id="UP000809337">
    <property type="component" value="Unassembled WGS sequence"/>
</dbReference>
<dbReference type="AlphaFoldDB" id="A0A9Q2RRX8"/>
<dbReference type="SMART" id="SM00895">
    <property type="entry name" value="FCD"/>
    <property type="match status" value="1"/>
</dbReference>
<dbReference type="PANTHER" id="PTHR43537">
    <property type="entry name" value="TRANSCRIPTIONAL REGULATOR, GNTR FAMILY"/>
    <property type="match status" value="1"/>
</dbReference>
<dbReference type="SMART" id="SM00345">
    <property type="entry name" value="HTH_GNTR"/>
    <property type="match status" value="1"/>
</dbReference>
<name>A0A9Q2RRX8_9RHOB</name>
<dbReference type="SUPFAM" id="SSF48008">
    <property type="entry name" value="GntR ligand-binding domain-like"/>
    <property type="match status" value="1"/>
</dbReference>
<evidence type="ECO:0000256" key="2">
    <source>
        <dbReference type="ARBA" id="ARBA00023125"/>
    </source>
</evidence>
<comment type="caution">
    <text evidence="5">The sequence shown here is derived from an EMBL/GenBank/DDBJ whole genome shotgun (WGS) entry which is preliminary data.</text>
</comment>
<dbReference type="PROSITE" id="PS50949">
    <property type="entry name" value="HTH_GNTR"/>
    <property type="match status" value="1"/>
</dbReference>
<dbReference type="Pfam" id="PF07729">
    <property type="entry name" value="FCD"/>
    <property type="match status" value="1"/>
</dbReference>
<dbReference type="PANTHER" id="PTHR43537:SF24">
    <property type="entry name" value="GLUCONATE OPERON TRANSCRIPTIONAL REPRESSOR"/>
    <property type="match status" value="1"/>
</dbReference>
<keyword evidence="3" id="KW-0804">Transcription</keyword>
<dbReference type="Gene3D" id="1.20.120.530">
    <property type="entry name" value="GntR ligand-binding domain-like"/>
    <property type="match status" value="1"/>
</dbReference>
<sequence>MENPGLSRINHQPSTLRDVVLDHLRNAIIDGVFKPGERLVERVLCERLGVSRTVVRETLRYLDAEGLVEHIPHRGPIVASMTWAQARQIYDIRRMLETAAAMSCAERMTDPLAEKLRTALAELEAASRTQEPGALFKASTAFYGLIFEGAGHDIAWEVVQRLNGRISRLRIMTLTSSDRTISGPQHMRQICDAIIGRDPEAALNAVEAHLADAKAVAKRLLAQETSGDTKQ</sequence>
<dbReference type="EMBL" id="JAFBWN010000004">
    <property type="protein sequence ID" value="MBM2354415.1"/>
    <property type="molecule type" value="Genomic_DNA"/>
</dbReference>
<evidence type="ECO:0000256" key="1">
    <source>
        <dbReference type="ARBA" id="ARBA00023015"/>
    </source>
</evidence>
<keyword evidence="1" id="KW-0805">Transcription regulation</keyword>
<dbReference type="InterPro" id="IPR036390">
    <property type="entry name" value="WH_DNA-bd_sf"/>
</dbReference>
<reference evidence="5" key="1">
    <citation type="submission" date="2021-01" db="EMBL/GenBank/DDBJ databases">
        <title>Diatom-associated Roseobacters Show Island Model of Population Structure.</title>
        <authorList>
            <person name="Qu L."/>
            <person name="Feng X."/>
            <person name="Chen Y."/>
            <person name="Li L."/>
            <person name="Wang X."/>
            <person name="Hu Z."/>
            <person name="Wang H."/>
            <person name="Luo H."/>
        </authorList>
    </citation>
    <scope>NUCLEOTIDE SEQUENCE</scope>
    <source>
        <strain evidence="5">SM26-45</strain>
    </source>
</reference>
<accession>A0A9Q2RRX8</accession>
<dbReference type="PRINTS" id="PR00035">
    <property type="entry name" value="HTHGNTR"/>
</dbReference>
<gene>
    <name evidence="5" type="ORF">JQX14_07690</name>
</gene>
<dbReference type="GO" id="GO:0003677">
    <property type="term" value="F:DNA binding"/>
    <property type="evidence" value="ECO:0007669"/>
    <property type="project" value="UniProtKB-KW"/>
</dbReference>
<evidence type="ECO:0000313" key="6">
    <source>
        <dbReference type="Proteomes" id="UP000809337"/>
    </source>
</evidence>
<dbReference type="CDD" id="cd07377">
    <property type="entry name" value="WHTH_GntR"/>
    <property type="match status" value="1"/>
</dbReference>
<dbReference type="Gene3D" id="1.10.10.10">
    <property type="entry name" value="Winged helix-like DNA-binding domain superfamily/Winged helix DNA-binding domain"/>
    <property type="match status" value="1"/>
</dbReference>
<dbReference type="SUPFAM" id="SSF46785">
    <property type="entry name" value="Winged helix' DNA-binding domain"/>
    <property type="match status" value="1"/>
</dbReference>
<dbReference type="InterPro" id="IPR008920">
    <property type="entry name" value="TF_FadR/GntR_C"/>
</dbReference>
<dbReference type="InterPro" id="IPR000524">
    <property type="entry name" value="Tscrpt_reg_HTH_GntR"/>
</dbReference>
<keyword evidence="2" id="KW-0238">DNA-binding</keyword>
<evidence type="ECO:0000259" key="4">
    <source>
        <dbReference type="PROSITE" id="PS50949"/>
    </source>
</evidence>
<evidence type="ECO:0000313" key="5">
    <source>
        <dbReference type="EMBL" id="MBM2354415.1"/>
    </source>
</evidence>
<dbReference type="RefSeq" id="WP_231033440.1">
    <property type="nucleotide sequence ID" value="NZ_JAJNGX010000004.1"/>
</dbReference>
<feature type="domain" description="HTH gntR-type" evidence="4">
    <location>
        <begin position="14"/>
        <end position="81"/>
    </location>
</feature>
<dbReference type="InterPro" id="IPR036388">
    <property type="entry name" value="WH-like_DNA-bd_sf"/>
</dbReference>
<organism evidence="5 6">
    <name type="scientific">Pseudosulfitobacter pseudonitzschiae</name>
    <dbReference type="NCBI Taxonomy" id="1402135"/>
    <lineage>
        <taxon>Bacteria</taxon>
        <taxon>Pseudomonadati</taxon>
        <taxon>Pseudomonadota</taxon>
        <taxon>Alphaproteobacteria</taxon>
        <taxon>Rhodobacterales</taxon>
        <taxon>Roseobacteraceae</taxon>
        <taxon>Pseudosulfitobacter</taxon>
    </lineage>
</organism>
<dbReference type="InterPro" id="IPR011711">
    <property type="entry name" value="GntR_C"/>
</dbReference>